<reference evidence="8" key="1">
    <citation type="submission" date="2022-07" db="EMBL/GenBank/DDBJ databases">
        <title>Whole Genome Sequencing of Streptococcus suis.</title>
        <authorList>
            <person name="Dai X."/>
            <person name="Huang J."/>
            <person name="Wang L."/>
        </authorList>
    </citation>
    <scope>NUCLEOTIDE SEQUENCE</scope>
    <source>
        <strain evidence="8">SFB2</strain>
    </source>
</reference>
<comment type="similarity">
    <text evidence="1">In the C-terminal section; belongs to the class-I pyridoxal-phosphate-dependent aminotransferase family.</text>
</comment>
<evidence type="ECO:0000256" key="6">
    <source>
        <dbReference type="ARBA" id="ARBA00023163"/>
    </source>
</evidence>
<dbReference type="AlphaFoldDB" id="A0A9X4MMD3"/>
<protein>
    <submittedName>
        <fullName evidence="8">PLP-dependent aminotransferase family protein</fullName>
    </submittedName>
</protein>
<evidence type="ECO:0000313" key="8">
    <source>
        <dbReference type="EMBL" id="MDG4513107.1"/>
    </source>
</evidence>
<dbReference type="CDD" id="cd07377">
    <property type="entry name" value="WHTH_GntR"/>
    <property type="match status" value="1"/>
</dbReference>
<keyword evidence="5" id="KW-0238">DNA-binding</keyword>
<sequence length="475" mass="55888">MINLKKGKGQRPLYEQIYNQIKLDIMNGYLSPNERILGTRTLAKMLDVSRNTVDRAYLQLTLEGYIESRKNAGFYVLELPKVFYTERKQILFDKRKIDEELLNRENIIYDLTNSSHTSNLFPKKEWKRHYIAALDQLELAEKLSSLQLFQGDIALRKEISRYLERIRGVVCHPRQIIITSGLQQSLDYLCQFLGKSKNVLMEEPSYPKAREIFVKNSWNISTEKVDNKGLDICNFSNEINIDMIYTTPSHQFPLGMIMPISRRQKLLEFAEQNDSFIIEDDYDSELRYYEKPVPALKSIDYPDRVIYLGTFSKILSPSFRMSYIVLPEQFTEDFLERFKMHNSTVNLINQIALANVLSSGDYDRLVRKMNHIFKKRYEAFQNGFDSFKVPIKVSHNVSGQYFLVNFPTKINQYEMIKRALDVGVKVYDTMQFWQEEAECPHEHLFLGFSKIELENIPDCIERLKKAWDIIEIEKS</sequence>
<dbReference type="PROSITE" id="PS50949">
    <property type="entry name" value="HTH_GNTR"/>
    <property type="match status" value="1"/>
</dbReference>
<dbReference type="InterPro" id="IPR000524">
    <property type="entry name" value="Tscrpt_reg_HTH_GntR"/>
</dbReference>
<evidence type="ECO:0000259" key="7">
    <source>
        <dbReference type="PROSITE" id="PS50949"/>
    </source>
</evidence>
<keyword evidence="2 8" id="KW-0032">Aminotransferase</keyword>
<accession>A0A9X4MMD3</accession>
<gene>
    <name evidence="8" type="ORF">NOL15_09795</name>
</gene>
<evidence type="ECO:0000256" key="2">
    <source>
        <dbReference type="ARBA" id="ARBA00022576"/>
    </source>
</evidence>
<dbReference type="SUPFAM" id="SSF53383">
    <property type="entry name" value="PLP-dependent transferases"/>
    <property type="match status" value="1"/>
</dbReference>
<dbReference type="Pfam" id="PF00155">
    <property type="entry name" value="Aminotran_1_2"/>
    <property type="match status" value="1"/>
</dbReference>
<dbReference type="GO" id="GO:0030170">
    <property type="term" value="F:pyridoxal phosphate binding"/>
    <property type="evidence" value="ECO:0007669"/>
    <property type="project" value="InterPro"/>
</dbReference>
<dbReference type="CDD" id="cd00609">
    <property type="entry name" value="AAT_like"/>
    <property type="match status" value="1"/>
</dbReference>
<keyword evidence="6" id="KW-0804">Transcription</keyword>
<dbReference type="GO" id="GO:0003677">
    <property type="term" value="F:DNA binding"/>
    <property type="evidence" value="ECO:0007669"/>
    <property type="project" value="UniProtKB-KW"/>
</dbReference>
<feature type="domain" description="HTH gntR-type" evidence="7">
    <location>
        <begin position="11"/>
        <end position="79"/>
    </location>
</feature>
<evidence type="ECO:0000313" key="9">
    <source>
        <dbReference type="Proteomes" id="UP001152879"/>
    </source>
</evidence>
<dbReference type="EMBL" id="JANFML010000042">
    <property type="protein sequence ID" value="MDG4513107.1"/>
    <property type="molecule type" value="Genomic_DNA"/>
</dbReference>
<dbReference type="SUPFAM" id="SSF46785">
    <property type="entry name" value="Winged helix' DNA-binding domain"/>
    <property type="match status" value="1"/>
</dbReference>
<dbReference type="PANTHER" id="PTHR46577:SF1">
    <property type="entry name" value="HTH-TYPE TRANSCRIPTIONAL REGULATORY PROTEIN GABR"/>
    <property type="match status" value="1"/>
</dbReference>
<dbReference type="InterPro" id="IPR036390">
    <property type="entry name" value="WH_DNA-bd_sf"/>
</dbReference>
<keyword evidence="2 8" id="KW-0808">Transferase</keyword>
<keyword evidence="4" id="KW-0805">Transcription regulation</keyword>
<evidence type="ECO:0000256" key="4">
    <source>
        <dbReference type="ARBA" id="ARBA00023015"/>
    </source>
</evidence>
<dbReference type="GO" id="GO:0008483">
    <property type="term" value="F:transaminase activity"/>
    <property type="evidence" value="ECO:0007669"/>
    <property type="project" value="UniProtKB-KW"/>
</dbReference>
<dbReference type="InterPro" id="IPR015424">
    <property type="entry name" value="PyrdxlP-dep_Trfase"/>
</dbReference>
<dbReference type="GO" id="GO:0003700">
    <property type="term" value="F:DNA-binding transcription factor activity"/>
    <property type="evidence" value="ECO:0007669"/>
    <property type="project" value="InterPro"/>
</dbReference>
<dbReference type="InterPro" id="IPR051446">
    <property type="entry name" value="HTH_trans_reg/aminotransferase"/>
</dbReference>
<keyword evidence="3" id="KW-0663">Pyridoxal phosphate</keyword>
<evidence type="ECO:0000256" key="3">
    <source>
        <dbReference type="ARBA" id="ARBA00022898"/>
    </source>
</evidence>
<dbReference type="InterPro" id="IPR036388">
    <property type="entry name" value="WH-like_DNA-bd_sf"/>
</dbReference>
<dbReference type="SMART" id="SM00345">
    <property type="entry name" value="HTH_GNTR"/>
    <property type="match status" value="1"/>
</dbReference>
<dbReference type="InterPro" id="IPR004839">
    <property type="entry name" value="Aminotransferase_I/II_large"/>
</dbReference>
<proteinExistence type="inferred from homology"/>
<name>A0A9X4MMD3_STRSU</name>
<dbReference type="Proteomes" id="UP001152879">
    <property type="component" value="Unassembled WGS sequence"/>
</dbReference>
<dbReference type="PANTHER" id="PTHR46577">
    <property type="entry name" value="HTH-TYPE TRANSCRIPTIONAL REGULATORY PROTEIN GABR"/>
    <property type="match status" value="1"/>
</dbReference>
<evidence type="ECO:0000256" key="1">
    <source>
        <dbReference type="ARBA" id="ARBA00005384"/>
    </source>
</evidence>
<dbReference type="Pfam" id="PF00392">
    <property type="entry name" value="GntR"/>
    <property type="match status" value="1"/>
</dbReference>
<dbReference type="Gene3D" id="1.10.10.10">
    <property type="entry name" value="Winged helix-like DNA-binding domain superfamily/Winged helix DNA-binding domain"/>
    <property type="match status" value="1"/>
</dbReference>
<comment type="caution">
    <text evidence="8">The sequence shown here is derived from an EMBL/GenBank/DDBJ whole genome shotgun (WGS) entry which is preliminary data.</text>
</comment>
<dbReference type="InterPro" id="IPR015421">
    <property type="entry name" value="PyrdxlP-dep_Trfase_major"/>
</dbReference>
<dbReference type="Gene3D" id="3.40.640.10">
    <property type="entry name" value="Type I PLP-dependent aspartate aminotransferase-like (Major domain)"/>
    <property type="match status" value="1"/>
</dbReference>
<organism evidence="8 9">
    <name type="scientific">Streptococcus suis</name>
    <dbReference type="NCBI Taxonomy" id="1307"/>
    <lineage>
        <taxon>Bacteria</taxon>
        <taxon>Bacillati</taxon>
        <taxon>Bacillota</taxon>
        <taxon>Bacilli</taxon>
        <taxon>Lactobacillales</taxon>
        <taxon>Streptococcaceae</taxon>
        <taxon>Streptococcus</taxon>
    </lineage>
</organism>
<evidence type="ECO:0000256" key="5">
    <source>
        <dbReference type="ARBA" id="ARBA00023125"/>
    </source>
</evidence>